<dbReference type="Gene3D" id="2.60.120.1140">
    <property type="entry name" value="Protein of unknown function DUF192"/>
    <property type="match status" value="1"/>
</dbReference>
<protein>
    <recommendedName>
        <fullName evidence="3">DUF192 domain-containing protein</fullName>
    </recommendedName>
</protein>
<dbReference type="EMBL" id="AGQV01000006">
    <property type="protein sequence ID" value="EHH67828.1"/>
    <property type="molecule type" value="Genomic_DNA"/>
</dbReference>
<keyword evidence="2" id="KW-1185">Reference proteome</keyword>
<dbReference type="PATRIC" id="fig|1088869.3.peg.2042"/>
<proteinExistence type="predicted"/>
<dbReference type="Pfam" id="PF02643">
    <property type="entry name" value="DUF192"/>
    <property type="match status" value="1"/>
</dbReference>
<name>G6XKN2_9PROT</name>
<dbReference type="eggNOG" id="COG1430">
    <property type="taxonomic scope" value="Bacteria"/>
</dbReference>
<dbReference type="InterPro" id="IPR003795">
    <property type="entry name" value="DUF192"/>
</dbReference>
<dbReference type="InterPro" id="IPR038695">
    <property type="entry name" value="Saro_0823-like_sf"/>
</dbReference>
<sequence>MTAVLGGAATSVVPVQAQETITKAQAELPTSSLVIRTKDGQAHHFTVELAKTPREQEVGEMFRTSLPKDRGMLFLWPHPQVSDMWMRNTLVPLDIVFIDATNHVHAIVENAVPRSEAILSSQGEVANTLELAGGVTAELGIQVGDEVSGASLKR</sequence>
<reference evidence="1 2" key="1">
    <citation type="submission" date="2011-10" db="EMBL/GenBank/DDBJ databases">
        <title>Genome sequence of Gluconobacter morbifer G707, isolated from Drosophila gut.</title>
        <authorList>
            <person name="Lee W.-J."/>
            <person name="Kim E.-K."/>
        </authorList>
    </citation>
    <scope>NUCLEOTIDE SEQUENCE [LARGE SCALE GENOMIC DNA]</scope>
    <source>
        <strain evidence="1 2">G707</strain>
    </source>
</reference>
<gene>
    <name evidence="1" type="ORF">GMO_20480</name>
</gene>
<evidence type="ECO:0008006" key="3">
    <source>
        <dbReference type="Google" id="ProtNLM"/>
    </source>
</evidence>
<dbReference type="PANTHER" id="PTHR37953:SF1">
    <property type="entry name" value="UPF0127 PROTEIN MJ1496"/>
    <property type="match status" value="1"/>
</dbReference>
<evidence type="ECO:0000313" key="2">
    <source>
        <dbReference type="Proteomes" id="UP000004949"/>
    </source>
</evidence>
<dbReference type="STRING" id="1088869.GMO_20480"/>
<dbReference type="PANTHER" id="PTHR37953">
    <property type="entry name" value="UPF0127 PROTEIN MJ1496"/>
    <property type="match status" value="1"/>
</dbReference>
<accession>G6XKN2</accession>
<comment type="caution">
    <text evidence="1">The sequence shown here is derived from an EMBL/GenBank/DDBJ whole genome shotgun (WGS) entry which is preliminary data.</text>
</comment>
<evidence type="ECO:0000313" key="1">
    <source>
        <dbReference type="EMBL" id="EHH67828.1"/>
    </source>
</evidence>
<dbReference type="Proteomes" id="UP000004949">
    <property type="component" value="Unassembled WGS sequence"/>
</dbReference>
<dbReference type="AlphaFoldDB" id="G6XKN2"/>
<organism evidence="1 2">
    <name type="scientific">Gluconobacter morbifer G707</name>
    <dbReference type="NCBI Taxonomy" id="1088869"/>
    <lineage>
        <taxon>Bacteria</taxon>
        <taxon>Pseudomonadati</taxon>
        <taxon>Pseudomonadota</taxon>
        <taxon>Alphaproteobacteria</taxon>
        <taxon>Acetobacterales</taxon>
        <taxon>Acetobacteraceae</taxon>
        <taxon>Gluconobacter</taxon>
    </lineage>
</organism>